<evidence type="ECO:0000259" key="2">
    <source>
        <dbReference type="Pfam" id="PF03771"/>
    </source>
</evidence>
<feature type="domain" description="DUF317" evidence="2">
    <location>
        <begin position="59"/>
        <end position="115"/>
    </location>
</feature>
<reference evidence="3 4" key="1">
    <citation type="submission" date="2018-11" db="EMBL/GenBank/DDBJ databases">
        <title>Whole genome sequence of Streptomyces paromomycinus NBRC 15454(T).</title>
        <authorList>
            <person name="Komaki H."/>
            <person name="Tamura T."/>
        </authorList>
    </citation>
    <scope>NUCLEOTIDE SEQUENCE [LARGE SCALE GENOMIC DNA]</scope>
    <source>
        <strain evidence="3 4">NBRC 15454</strain>
    </source>
</reference>
<protein>
    <recommendedName>
        <fullName evidence="2">DUF317 domain-containing protein</fullName>
    </recommendedName>
</protein>
<feature type="region of interest" description="Disordered" evidence="1">
    <location>
        <begin position="250"/>
        <end position="285"/>
    </location>
</feature>
<evidence type="ECO:0000313" key="3">
    <source>
        <dbReference type="EMBL" id="GCD41874.1"/>
    </source>
</evidence>
<dbReference type="Proteomes" id="UP000286746">
    <property type="component" value="Unassembled WGS sequence"/>
</dbReference>
<proteinExistence type="predicted"/>
<evidence type="ECO:0000256" key="1">
    <source>
        <dbReference type="SAM" id="MobiDB-lite"/>
    </source>
</evidence>
<dbReference type="EMBL" id="BHZD01000001">
    <property type="protein sequence ID" value="GCD41874.1"/>
    <property type="molecule type" value="Genomic_DNA"/>
</dbReference>
<organism evidence="3 4">
    <name type="scientific">Streptomyces paromomycinus</name>
    <name type="common">Streptomyces rimosus subsp. paromomycinus</name>
    <dbReference type="NCBI Taxonomy" id="92743"/>
    <lineage>
        <taxon>Bacteria</taxon>
        <taxon>Bacillati</taxon>
        <taxon>Actinomycetota</taxon>
        <taxon>Actinomycetes</taxon>
        <taxon>Kitasatosporales</taxon>
        <taxon>Streptomycetaceae</taxon>
        <taxon>Streptomyces</taxon>
    </lineage>
</organism>
<comment type="caution">
    <text evidence="3">The sequence shown here is derived from an EMBL/GenBank/DDBJ whole genome shotgun (WGS) entry which is preliminary data.</text>
</comment>
<feature type="compositionally biased region" description="Low complexity" evidence="1">
    <location>
        <begin position="261"/>
        <end position="276"/>
    </location>
</feature>
<feature type="domain" description="DUF317" evidence="2">
    <location>
        <begin position="145"/>
        <end position="203"/>
    </location>
</feature>
<sequence>MNHQYFFTRANEPANRIQFATTPPHLAGAGDFRHITQALRAAGWKNHSAPDYPHVILASPDYASSLVLEPGARSDALAWRLRGHTDGRSWRAAFDGNLPVEILAGFTDALLHPAPSEPPETWTLLTQAGWTYERDDQGSEQSVHPDGTVRVLRYADTDLRPWQAEATNPHGLGGRHIWRAYIDQATPPHLTTGFLTALATDRPLQRGMGDVPHTHLVTQERTGPQAEQLIAAHRQRLADARNAARRIRRATAPETQLHTGSAQPRSAAPPARFATPGTHPTRKIQ</sequence>
<evidence type="ECO:0000313" key="4">
    <source>
        <dbReference type="Proteomes" id="UP000286746"/>
    </source>
</evidence>
<gene>
    <name evidence="3" type="ORF">GKJPGBOP_01531</name>
</gene>
<accession>A0A401VXR6</accession>
<dbReference type="RefSeq" id="WP_246177253.1">
    <property type="nucleotide sequence ID" value="NZ_BHZD01000001.1"/>
</dbReference>
<dbReference type="InterPro" id="IPR005523">
    <property type="entry name" value="DUF317_SPDY"/>
</dbReference>
<dbReference type="AlphaFoldDB" id="A0A401VXR6"/>
<name>A0A401VXR6_STREY</name>
<keyword evidence="4" id="KW-1185">Reference proteome</keyword>
<dbReference type="Pfam" id="PF03771">
    <property type="entry name" value="SPDY"/>
    <property type="match status" value="2"/>
</dbReference>